<accession>A0A9Q1H3K8</accession>
<dbReference type="GO" id="GO:0008270">
    <property type="term" value="F:zinc ion binding"/>
    <property type="evidence" value="ECO:0007669"/>
    <property type="project" value="UniProtKB-KW"/>
</dbReference>
<feature type="region of interest" description="Disordered" evidence="2">
    <location>
        <begin position="565"/>
        <end position="584"/>
    </location>
</feature>
<evidence type="ECO:0000313" key="4">
    <source>
        <dbReference type="EMBL" id="KAJ8032144.1"/>
    </source>
</evidence>
<evidence type="ECO:0000256" key="1">
    <source>
        <dbReference type="PROSITE-ProRule" id="PRU00325"/>
    </source>
</evidence>
<gene>
    <name evidence="4" type="ORF">HOLleu_25583</name>
</gene>
<organism evidence="4 5">
    <name type="scientific">Holothuria leucospilota</name>
    <name type="common">Black long sea cucumber</name>
    <name type="synonym">Mertensiothuria leucospilota</name>
    <dbReference type="NCBI Taxonomy" id="206669"/>
    <lineage>
        <taxon>Eukaryota</taxon>
        <taxon>Metazoa</taxon>
        <taxon>Echinodermata</taxon>
        <taxon>Eleutherozoa</taxon>
        <taxon>Echinozoa</taxon>
        <taxon>Holothuroidea</taxon>
        <taxon>Aspidochirotacea</taxon>
        <taxon>Aspidochirotida</taxon>
        <taxon>Holothuriidae</taxon>
        <taxon>Holothuria</taxon>
    </lineage>
</organism>
<reference evidence="4" key="1">
    <citation type="submission" date="2021-10" db="EMBL/GenBank/DDBJ databases">
        <title>Tropical sea cucumber genome reveals ecological adaptation and Cuvierian tubules defense mechanism.</title>
        <authorList>
            <person name="Chen T."/>
        </authorList>
    </citation>
    <scope>NUCLEOTIDE SEQUENCE</scope>
    <source>
        <strain evidence="4">Nanhai2018</strain>
        <tissue evidence="4">Muscle</tissue>
    </source>
</reference>
<feature type="domain" description="SWIM-type" evidence="3">
    <location>
        <begin position="329"/>
        <end position="360"/>
    </location>
</feature>
<evidence type="ECO:0000313" key="5">
    <source>
        <dbReference type="Proteomes" id="UP001152320"/>
    </source>
</evidence>
<dbReference type="OrthoDB" id="1902038at2759"/>
<name>A0A9Q1H3K8_HOLLE</name>
<sequence>MAESETGSENDNLYENLDALPRLQALLPKLHEDQSYRVYDYKEDGNTVQCTLRLPLTTKDDALKWLKNFQETSFSTWRVDKTYPHAAGNKAKNIYRVDLRCQHNTYAKSSTADHRKGSKNTKCPSKLYVIVKKTFDVRGRCRSKDVHIREGFPTIINLIWDHNHEVECADAFRKRDVNDTTKEKLLELFRAGHSPSSALDTLKYDLQSDNTNEEYLRLSADKSICPDLQYCYRPAGSLPLGVVVTSSESQSTLTAAFKLLNSILPEDAFFGSADGPDIFMTDDCKVLRMALNSVYPRFYPCAKDVQMESIDQVGDKEFRVRSAKENEAYDVNMEIGICTCPSGRTGAPFKHQAAIMKNYGLDSANFLPVHSPEMRKLYYYMATGESTVDERWFQPLHSGLLETNNSEEMISVEESECITDAMADTETNTTSVGDQDPKIVCIQSLQAQAQLINQFGASQRNQTHQRNQEPILEEQLQNTFESLAASLRNDEGEELRNACKKFVSNYQKLTTRSHLISALQTFGKYSRAATSLRRTYKSGRALQTSSKIGVQPTAVARRKMPMGGRRRLTVGRPSKSSFTSEHGYSKRALSLTRSSLPHGKRLAAPHSLSHCVSSNISLGKTHSSK</sequence>
<keyword evidence="1" id="KW-0863">Zinc-finger</keyword>
<dbReference type="PROSITE" id="PS50966">
    <property type="entry name" value="ZF_SWIM"/>
    <property type="match status" value="1"/>
</dbReference>
<comment type="caution">
    <text evidence="4">The sequence shown here is derived from an EMBL/GenBank/DDBJ whole genome shotgun (WGS) entry which is preliminary data.</text>
</comment>
<dbReference type="InterPro" id="IPR007527">
    <property type="entry name" value="Znf_SWIM"/>
</dbReference>
<keyword evidence="5" id="KW-1185">Reference proteome</keyword>
<evidence type="ECO:0000256" key="2">
    <source>
        <dbReference type="SAM" id="MobiDB-lite"/>
    </source>
</evidence>
<protein>
    <recommendedName>
        <fullName evidence="3">SWIM-type domain-containing protein</fullName>
    </recommendedName>
</protein>
<dbReference type="PANTHER" id="PTHR35385">
    <property type="entry name" value="PROTEIN B, PUTATIVE-RELATED-RELATED"/>
    <property type="match status" value="1"/>
</dbReference>
<keyword evidence="1" id="KW-0862">Zinc</keyword>
<proteinExistence type="predicted"/>
<keyword evidence="1" id="KW-0479">Metal-binding</keyword>
<evidence type="ECO:0000259" key="3">
    <source>
        <dbReference type="PROSITE" id="PS50966"/>
    </source>
</evidence>
<dbReference type="PANTHER" id="PTHR35385:SF2">
    <property type="entry name" value="PROTEIN B, PUTATIVE-RELATED"/>
    <property type="match status" value="1"/>
</dbReference>
<dbReference type="AlphaFoldDB" id="A0A9Q1H3K8"/>
<dbReference type="Proteomes" id="UP001152320">
    <property type="component" value="Chromosome 12"/>
</dbReference>
<dbReference type="EMBL" id="JAIZAY010000012">
    <property type="protein sequence ID" value="KAJ8032144.1"/>
    <property type="molecule type" value="Genomic_DNA"/>
</dbReference>